<reference evidence="2 3" key="2">
    <citation type="submission" date="2018-03" db="EMBL/GenBank/DDBJ databases">
        <authorList>
            <person name="Keele B.F."/>
        </authorList>
    </citation>
    <scope>NUCLEOTIDE SEQUENCE [LARGE SCALE GENOMIC DNA]</scope>
    <source>
        <strain evidence="2 3">CCALA 016</strain>
    </source>
</reference>
<dbReference type="OrthoDB" id="9791898at2"/>
<dbReference type="InterPro" id="IPR041494">
    <property type="entry name" value="PIN7"/>
</dbReference>
<comment type="caution">
    <text evidence="2">The sequence shown here is derived from an EMBL/GenBank/DDBJ whole genome shotgun (WGS) entry which is preliminary data.</text>
</comment>
<proteinExistence type="predicted"/>
<protein>
    <recommendedName>
        <fullName evidence="1">PIN-like domain-containing protein</fullName>
    </recommendedName>
</protein>
<name>A0A2T1M0J9_9CHRO</name>
<accession>A0A2T1M0J9</accession>
<evidence type="ECO:0000259" key="1">
    <source>
        <dbReference type="Pfam" id="PF18475"/>
    </source>
</evidence>
<reference evidence="2 3" key="1">
    <citation type="submission" date="2018-03" db="EMBL/GenBank/DDBJ databases">
        <title>The ancient ancestry and fast evolution of plastids.</title>
        <authorList>
            <person name="Moore K.R."/>
            <person name="Magnabosco C."/>
            <person name="Momper L."/>
            <person name="Gold D.A."/>
            <person name="Bosak T."/>
            <person name="Fournier G.P."/>
        </authorList>
    </citation>
    <scope>NUCLEOTIDE SEQUENCE [LARGE SCALE GENOMIC DNA]</scope>
    <source>
        <strain evidence="2 3">CCALA 016</strain>
    </source>
</reference>
<dbReference type="EMBL" id="PXOH01000005">
    <property type="protein sequence ID" value="PSF38190.1"/>
    <property type="molecule type" value="Genomic_DNA"/>
</dbReference>
<sequence length="199" mass="23076">MGKKLKNTVLLIDYENIQDIDLSIIQEHDIEIKIFVGQSQNKIPIELVLSSQKLGQRVEWIQIEGTGSNSLDFHIAFYLGKLSNNNLSFIILSKDKGFEPLIKYLTKQNINCKRIQSLLEILKQKSQDKTQQIDLTEKVLENLAKINNSRPTTRKTLRHHIKSLLLHEKLSESEIDQLVNNLFHEKKVSEVSNKITYHF</sequence>
<gene>
    <name evidence="2" type="ORF">C7H19_06880</name>
</gene>
<organism evidence="2 3">
    <name type="scientific">Aphanothece hegewaldii CCALA 016</name>
    <dbReference type="NCBI Taxonomy" id="2107694"/>
    <lineage>
        <taxon>Bacteria</taxon>
        <taxon>Bacillati</taxon>
        <taxon>Cyanobacteriota</taxon>
        <taxon>Cyanophyceae</taxon>
        <taxon>Oscillatoriophycideae</taxon>
        <taxon>Chroococcales</taxon>
        <taxon>Aphanothecaceae</taxon>
        <taxon>Aphanothece</taxon>
    </lineage>
</organism>
<evidence type="ECO:0000313" key="2">
    <source>
        <dbReference type="EMBL" id="PSF38190.1"/>
    </source>
</evidence>
<dbReference type="Proteomes" id="UP000239001">
    <property type="component" value="Unassembled WGS sequence"/>
</dbReference>
<evidence type="ECO:0000313" key="3">
    <source>
        <dbReference type="Proteomes" id="UP000239001"/>
    </source>
</evidence>
<keyword evidence="3" id="KW-1185">Reference proteome</keyword>
<dbReference type="AlphaFoldDB" id="A0A2T1M0J9"/>
<feature type="domain" description="PIN-like" evidence="1">
    <location>
        <begin position="11"/>
        <end position="107"/>
    </location>
</feature>
<dbReference type="RefSeq" id="WP_106456155.1">
    <property type="nucleotide sequence ID" value="NZ_PXOH01000005.1"/>
</dbReference>
<dbReference type="Pfam" id="PF18475">
    <property type="entry name" value="PIN7"/>
    <property type="match status" value="1"/>
</dbReference>